<dbReference type="InParanoid" id="A2E3V4"/>
<organism evidence="1 2">
    <name type="scientific">Trichomonas vaginalis (strain ATCC PRA-98 / G3)</name>
    <dbReference type="NCBI Taxonomy" id="412133"/>
    <lineage>
        <taxon>Eukaryota</taxon>
        <taxon>Metamonada</taxon>
        <taxon>Parabasalia</taxon>
        <taxon>Trichomonadida</taxon>
        <taxon>Trichomonadidae</taxon>
        <taxon>Trichomonas</taxon>
    </lineage>
</organism>
<dbReference type="VEuPathDB" id="TrichDB:TVAG_074370"/>
<dbReference type="AlphaFoldDB" id="A2E3V4"/>
<reference evidence="1" key="2">
    <citation type="journal article" date="2007" name="Science">
        <title>Draft genome sequence of the sexually transmitted pathogen Trichomonas vaginalis.</title>
        <authorList>
            <person name="Carlton J.M."/>
            <person name="Hirt R.P."/>
            <person name="Silva J.C."/>
            <person name="Delcher A.L."/>
            <person name="Schatz M."/>
            <person name="Zhao Q."/>
            <person name="Wortman J.R."/>
            <person name="Bidwell S.L."/>
            <person name="Alsmark U.C.M."/>
            <person name="Besteiro S."/>
            <person name="Sicheritz-Ponten T."/>
            <person name="Noel C.J."/>
            <person name="Dacks J.B."/>
            <person name="Foster P.G."/>
            <person name="Simillion C."/>
            <person name="Van de Peer Y."/>
            <person name="Miranda-Saavedra D."/>
            <person name="Barton G.J."/>
            <person name="Westrop G.D."/>
            <person name="Mueller S."/>
            <person name="Dessi D."/>
            <person name="Fiori P.L."/>
            <person name="Ren Q."/>
            <person name="Paulsen I."/>
            <person name="Zhang H."/>
            <person name="Bastida-Corcuera F.D."/>
            <person name="Simoes-Barbosa A."/>
            <person name="Brown M.T."/>
            <person name="Hayes R.D."/>
            <person name="Mukherjee M."/>
            <person name="Okumura C.Y."/>
            <person name="Schneider R."/>
            <person name="Smith A.J."/>
            <person name="Vanacova S."/>
            <person name="Villalvazo M."/>
            <person name="Haas B.J."/>
            <person name="Pertea M."/>
            <person name="Feldblyum T.V."/>
            <person name="Utterback T.R."/>
            <person name="Shu C.L."/>
            <person name="Osoegawa K."/>
            <person name="de Jong P.J."/>
            <person name="Hrdy I."/>
            <person name="Horvathova L."/>
            <person name="Zubacova Z."/>
            <person name="Dolezal P."/>
            <person name="Malik S.B."/>
            <person name="Logsdon J.M. Jr."/>
            <person name="Henze K."/>
            <person name="Gupta A."/>
            <person name="Wang C.C."/>
            <person name="Dunne R.L."/>
            <person name="Upcroft J.A."/>
            <person name="Upcroft P."/>
            <person name="White O."/>
            <person name="Salzberg S.L."/>
            <person name="Tang P."/>
            <person name="Chiu C.-H."/>
            <person name="Lee Y.-S."/>
            <person name="Embley T.M."/>
            <person name="Coombs G.H."/>
            <person name="Mottram J.C."/>
            <person name="Tachezy J."/>
            <person name="Fraser-Liggett C.M."/>
            <person name="Johnson P.J."/>
        </authorList>
    </citation>
    <scope>NUCLEOTIDE SEQUENCE [LARGE SCALE GENOMIC DNA]</scope>
    <source>
        <strain evidence="1">G3</strain>
    </source>
</reference>
<keyword evidence="2" id="KW-1185">Reference proteome</keyword>
<dbReference type="EMBL" id="DS113298">
    <property type="protein sequence ID" value="EAY12609.1"/>
    <property type="molecule type" value="Genomic_DNA"/>
</dbReference>
<dbReference type="Proteomes" id="UP000001542">
    <property type="component" value="Unassembled WGS sequence"/>
</dbReference>
<sequence length="168" mass="19188">MDEEFKEDSSIEEKVRLRQNLAQTGIITDEILAHMNLSPETYKNIIKQSLIQIKSKIIDDKITGYEQIDRLLEVTTDFDRDFFDNAFQAIVSGDEELSGIASKCVHKIIDTSPTKIQSLYNIEEILGILSSILDTPMTKQKRNIFTKVILSATETRNLINDDFAQPFD</sequence>
<reference evidence="1" key="1">
    <citation type="submission" date="2006-10" db="EMBL/GenBank/DDBJ databases">
        <authorList>
            <person name="Amadeo P."/>
            <person name="Zhao Q."/>
            <person name="Wortman J."/>
            <person name="Fraser-Liggett C."/>
            <person name="Carlton J."/>
        </authorList>
    </citation>
    <scope>NUCLEOTIDE SEQUENCE</scope>
    <source>
        <strain evidence="1">G3</strain>
    </source>
</reference>
<name>A2E3V4_TRIV3</name>
<evidence type="ECO:0000313" key="2">
    <source>
        <dbReference type="Proteomes" id="UP000001542"/>
    </source>
</evidence>
<dbReference type="KEGG" id="tva:4770584"/>
<evidence type="ECO:0000313" key="1">
    <source>
        <dbReference type="EMBL" id="EAY12609.1"/>
    </source>
</evidence>
<proteinExistence type="predicted"/>
<dbReference type="VEuPathDB" id="TrichDB:TVAGG3_0146720"/>
<accession>A2E3V4</accession>
<protein>
    <submittedName>
        <fullName evidence="1">Uncharacterized protein</fullName>
    </submittedName>
</protein>
<gene>
    <name evidence="1" type="ORF">TVAG_074370</name>
</gene>
<dbReference type="SMR" id="A2E3V4"/>